<evidence type="ECO:0000313" key="1">
    <source>
        <dbReference type="EMBL" id="MPC07511.1"/>
    </source>
</evidence>
<proteinExistence type="predicted"/>
<name>A0A5B7CFJ4_PORTR</name>
<comment type="caution">
    <text evidence="1">The sequence shown here is derived from an EMBL/GenBank/DDBJ whole genome shotgun (WGS) entry which is preliminary data.</text>
</comment>
<reference evidence="1 2" key="1">
    <citation type="submission" date="2019-05" db="EMBL/GenBank/DDBJ databases">
        <title>Another draft genome of Portunus trituberculatus and its Hox gene families provides insights of decapod evolution.</title>
        <authorList>
            <person name="Jeong J.-H."/>
            <person name="Song I."/>
            <person name="Kim S."/>
            <person name="Choi T."/>
            <person name="Kim D."/>
            <person name="Ryu S."/>
            <person name="Kim W."/>
        </authorList>
    </citation>
    <scope>NUCLEOTIDE SEQUENCE [LARGE SCALE GENOMIC DNA]</scope>
    <source>
        <tissue evidence="1">Muscle</tissue>
    </source>
</reference>
<protein>
    <submittedName>
        <fullName evidence="1">Uncharacterized protein</fullName>
    </submittedName>
</protein>
<evidence type="ECO:0000313" key="2">
    <source>
        <dbReference type="Proteomes" id="UP000324222"/>
    </source>
</evidence>
<dbReference type="AlphaFoldDB" id="A0A5B7CFJ4"/>
<dbReference type="EMBL" id="VSRR010000002">
    <property type="protein sequence ID" value="MPC07511.1"/>
    <property type="molecule type" value="Genomic_DNA"/>
</dbReference>
<organism evidence="1 2">
    <name type="scientific">Portunus trituberculatus</name>
    <name type="common">Swimming crab</name>
    <name type="synonym">Neptunus trituberculatus</name>
    <dbReference type="NCBI Taxonomy" id="210409"/>
    <lineage>
        <taxon>Eukaryota</taxon>
        <taxon>Metazoa</taxon>
        <taxon>Ecdysozoa</taxon>
        <taxon>Arthropoda</taxon>
        <taxon>Crustacea</taxon>
        <taxon>Multicrustacea</taxon>
        <taxon>Malacostraca</taxon>
        <taxon>Eumalacostraca</taxon>
        <taxon>Eucarida</taxon>
        <taxon>Decapoda</taxon>
        <taxon>Pleocyemata</taxon>
        <taxon>Brachyura</taxon>
        <taxon>Eubrachyura</taxon>
        <taxon>Portunoidea</taxon>
        <taxon>Portunidae</taxon>
        <taxon>Portuninae</taxon>
        <taxon>Portunus</taxon>
    </lineage>
</organism>
<sequence length="167" mass="18316">MISPAFSTAPGRFRWYTQPDSVSDVADPIHRQQQASITHSVKVNTLTVIIEDQEVLSGARPSHLHVVFGALRDEVDFHYCVEGLEGQYLASVGVRKGEGVVEVVVSVLYGVVSNEGGSTGHSQHCVWLLPLHLSSNEVVQPSSVYREEGQLYMMLAEGVLVSRRSVQ</sequence>
<accession>A0A5B7CFJ4</accession>
<gene>
    <name evidence="1" type="ORF">E2C01_000072</name>
</gene>
<keyword evidence="2" id="KW-1185">Reference proteome</keyword>
<dbReference type="Proteomes" id="UP000324222">
    <property type="component" value="Unassembled WGS sequence"/>
</dbReference>